<protein>
    <submittedName>
        <fullName evidence="9">Clp protease ClpE</fullName>
    </submittedName>
</protein>
<keyword evidence="4" id="KW-0574">Periplasm</keyword>
<evidence type="ECO:0000256" key="7">
    <source>
        <dbReference type="RuleBase" id="RU003918"/>
    </source>
</evidence>
<evidence type="ECO:0000256" key="5">
    <source>
        <dbReference type="ARBA" id="ARBA00023186"/>
    </source>
</evidence>
<dbReference type="Proteomes" id="UP000238163">
    <property type="component" value="Unassembled WGS sequence"/>
</dbReference>
<dbReference type="InterPro" id="IPR008962">
    <property type="entry name" value="PapD-like_sf"/>
</dbReference>
<comment type="caution">
    <text evidence="9">The sequence shown here is derived from an EMBL/GenBank/DDBJ whole genome shotgun (WGS) entry which is preliminary data.</text>
</comment>
<proteinExistence type="inferred from homology"/>
<name>A0ABX5DFV7_9VIBR</name>
<dbReference type="SUPFAM" id="SSF49354">
    <property type="entry name" value="PapD-like"/>
    <property type="match status" value="1"/>
</dbReference>
<dbReference type="InterPro" id="IPR036316">
    <property type="entry name" value="Pili_assmbl_chap_C_dom_sf"/>
</dbReference>
<evidence type="ECO:0000313" key="10">
    <source>
        <dbReference type="Proteomes" id="UP000238163"/>
    </source>
</evidence>
<dbReference type="PROSITE" id="PS00635">
    <property type="entry name" value="PILI_CHAPERONE"/>
    <property type="match status" value="1"/>
</dbReference>
<evidence type="ECO:0000256" key="6">
    <source>
        <dbReference type="ARBA" id="ARBA00023319"/>
    </source>
</evidence>
<reference evidence="9 10" key="2">
    <citation type="submission" date="2018-03" db="EMBL/GenBank/DDBJ databases">
        <title>Genetic Diversity and Phenotypic Plasticity of AHL Mediated Quorum Sensing in Environmental Strains of Vibrio mediterranei.</title>
        <authorList>
            <person name="Lantoine F."/>
            <person name="Vouve F."/>
        </authorList>
    </citation>
    <scope>NUCLEOTIDE SEQUENCE [LARGE SCALE GENOMIC DNA]</scope>
    <source>
        <strain evidence="9 10">17LN0615E</strain>
    </source>
</reference>
<dbReference type="GO" id="GO:0008233">
    <property type="term" value="F:peptidase activity"/>
    <property type="evidence" value="ECO:0007669"/>
    <property type="project" value="UniProtKB-KW"/>
</dbReference>
<evidence type="ECO:0000256" key="1">
    <source>
        <dbReference type="ARBA" id="ARBA00004418"/>
    </source>
</evidence>
<keyword evidence="6" id="KW-0393">Immunoglobulin domain</keyword>
<dbReference type="PRINTS" id="PR00969">
    <property type="entry name" value="CHAPERONPILI"/>
</dbReference>
<comment type="subcellular location">
    <subcellularLocation>
        <location evidence="1 7">Periplasm</location>
    </subcellularLocation>
</comment>
<dbReference type="InterPro" id="IPR001829">
    <property type="entry name" value="Pili_assmbl_chaperone_bac"/>
</dbReference>
<dbReference type="Gene3D" id="2.60.40.10">
    <property type="entry name" value="Immunoglobulins"/>
    <property type="match status" value="2"/>
</dbReference>
<dbReference type="InterPro" id="IPR013783">
    <property type="entry name" value="Ig-like_fold"/>
</dbReference>
<dbReference type="InterPro" id="IPR018046">
    <property type="entry name" value="Pili_assmbl_chaperone_CS"/>
</dbReference>
<organism evidence="9 10">
    <name type="scientific">Vibrio mediterranei</name>
    <dbReference type="NCBI Taxonomy" id="689"/>
    <lineage>
        <taxon>Bacteria</taxon>
        <taxon>Pseudomonadati</taxon>
        <taxon>Pseudomonadota</taxon>
        <taxon>Gammaproteobacteria</taxon>
        <taxon>Vibrionales</taxon>
        <taxon>Vibrionaceae</taxon>
        <taxon>Vibrio</taxon>
    </lineage>
</organism>
<dbReference type="PANTHER" id="PTHR30251:SF2">
    <property type="entry name" value="FIMBRIAL CHAPERONE YADV-RELATED"/>
    <property type="match status" value="1"/>
</dbReference>
<dbReference type="InterPro" id="IPR016147">
    <property type="entry name" value="Pili_assmbl_chaperone_N"/>
</dbReference>
<dbReference type="PANTHER" id="PTHR30251">
    <property type="entry name" value="PILUS ASSEMBLY CHAPERONE"/>
    <property type="match status" value="1"/>
</dbReference>
<sequence>MLFTNEAIASLALDATRYIYKGDGQFISATVDNRSKEDYGAQIWVENIVENDTRPSFIATPSFFKINKGRTQVFRIMKVSDHMPNDKESIYWLNLQEIPPAGKGSGLAIAIRTRVKLIYRPEAIAEGRLGAEKNLTVEHLPGEQWLVNTTPYIFTIASVQNAKGEAIELSKEANSGLKMFKPGDRINVTGNQIHSVSALNDFGSVNTYILDGPGDD</sequence>
<keyword evidence="5 7" id="KW-0143">Chaperone</keyword>
<dbReference type="InterPro" id="IPR050643">
    <property type="entry name" value="Periplasmic_pilus_chap"/>
</dbReference>
<keyword evidence="10" id="KW-1185">Reference proteome</keyword>
<keyword evidence="9" id="KW-0378">Hydrolase</keyword>
<evidence type="ECO:0000313" key="9">
    <source>
        <dbReference type="EMBL" id="PRQ68058.1"/>
    </source>
</evidence>
<comment type="similarity">
    <text evidence="2 7">Belongs to the periplasmic pilus chaperone family.</text>
</comment>
<evidence type="ECO:0000256" key="4">
    <source>
        <dbReference type="ARBA" id="ARBA00022764"/>
    </source>
</evidence>
<evidence type="ECO:0000259" key="8">
    <source>
        <dbReference type="Pfam" id="PF00345"/>
    </source>
</evidence>
<feature type="domain" description="Pili assembly chaperone N-terminal" evidence="8">
    <location>
        <begin position="11"/>
        <end position="124"/>
    </location>
</feature>
<dbReference type="EMBL" id="NWTN01000004">
    <property type="protein sequence ID" value="PRQ68058.1"/>
    <property type="molecule type" value="Genomic_DNA"/>
</dbReference>
<gene>
    <name evidence="9" type="ORF">COR51_10345</name>
</gene>
<keyword evidence="9" id="KW-0645">Protease</keyword>
<dbReference type="GO" id="GO:0006508">
    <property type="term" value="P:proteolysis"/>
    <property type="evidence" value="ECO:0007669"/>
    <property type="project" value="UniProtKB-KW"/>
</dbReference>
<evidence type="ECO:0000256" key="2">
    <source>
        <dbReference type="ARBA" id="ARBA00007399"/>
    </source>
</evidence>
<accession>A0ABX5DFV7</accession>
<dbReference type="SUPFAM" id="SSF49584">
    <property type="entry name" value="Periplasmic chaperone C-domain"/>
    <property type="match status" value="1"/>
</dbReference>
<evidence type="ECO:0000256" key="3">
    <source>
        <dbReference type="ARBA" id="ARBA00022729"/>
    </source>
</evidence>
<keyword evidence="3" id="KW-0732">Signal</keyword>
<dbReference type="Pfam" id="PF00345">
    <property type="entry name" value="PapD_N"/>
    <property type="match status" value="1"/>
</dbReference>
<reference evidence="9 10" key="1">
    <citation type="submission" date="2017-09" db="EMBL/GenBank/DDBJ databases">
        <authorList>
            <person name="Girard L."/>
            <person name="Lami R."/>
            <person name="Suzuki M."/>
            <person name="Baudart J."/>
        </authorList>
    </citation>
    <scope>NUCLEOTIDE SEQUENCE [LARGE SCALE GENOMIC DNA]</scope>
    <source>
        <strain evidence="9 10">17LN0615E</strain>
    </source>
</reference>